<feature type="transmembrane region" description="Helical" evidence="6">
    <location>
        <begin position="273"/>
        <end position="293"/>
    </location>
</feature>
<comment type="caution">
    <text evidence="8">The sequence shown here is derived from an EMBL/GenBank/DDBJ whole genome shotgun (WGS) entry which is preliminary data.</text>
</comment>
<evidence type="ECO:0000256" key="1">
    <source>
        <dbReference type="ARBA" id="ARBA00004141"/>
    </source>
</evidence>
<evidence type="ECO:0000256" key="6">
    <source>
        <dbReference type="SAM" id="Phobius"/>
    </source>
</evidence>
<evidence type="ECO:0000313" key="10">
    <source>
        <dbReference type="Proteomes" id="UP000677228"/>
    </source>
</evidence>
<keyword evidence="3 6" id="KW-0812">Transmembrane</keyword>
<gene>
    <name evidence="8" type="ORF">OVA965_LOCUS30072</name>
    <name evidence="9" type="ORF">TMI583_LOCUS30871</name>
</gene>
<evidence type="ECO:0000313" key="8">
    <source>
        <dbReference type="EMBL" id="CAF1335104.1"/>
    </source>
</evidence>
<evidence type="ECO:0000313" key="9">
    <source>
        <dbReference type="EMBL" id="CAF4146489.1"/>
    </source>
</evidence>
<dbReference type="PANTHER" id="PTHR48041:SF139">
    <property type="entry name" value="PROTEIN SCARLET"/>
    <property type="match status" value="1"/>
</dbReference>
<keyword evidence="2" id="KW-0813">Transport</keyword>
<evidence type="ECO:0000256" key="2">
    <source>
        <dbReference type="ARBA" id="ARBA00022448"/>
    </source>
</evidence>
<keyword evidence="4 6" id="KW-1133">Transmembrane helix</keyword>
<accession>A0A8S2F5U9</accession>
<dbReference type="EMBL" id="CAJOBA010043253">
    <property type="protein sequence ID" value="CAF4146489.1"/>
    <property type="molecule type" value="Genomic_DNA"/>
</dbReference>
<comment type="subcellular location">
    <subcellularLocation>
        <location evidence="1">Membrane</location>
        <topology evidence="1">Multi-pass membrane protein</topology>
    </subcellularLocation>
</comment>
<dbReference type="AlphaFoldDB" id="A0A8S2F5U9"/>
<dbReference type="EMBL" id="CAJNOK010021627">
    <property type="protein sequence ID" value="CAF1335104.1"/>
    <property type="molecule type" value="Genomic_DNA"/>
</dbReference>
<sequence>MISLLVNGKQIYFGERAGALDFFASVEHPCPSDCNPAEYYLTEVSSHTDDKFIGKCIETFQHSPYNQSMIEMIHDMNHTPTLKNNKHGEVIKLDYESSFFRQMKWLFWRAFKASARNPVQTTDLLTKLIIVGIIYGILYFQIEKTQEGVQNMNALIMNLINTSVRGCSLVIILTLPVDCSQVYRDYRRRLYSVHAYYITKFITDLPYFIVITIIFLSIVYFMSNMRNYFLICGVMILITLTGTALASVVAAVSNSVESGLLYILPTQNMFSHVSGFYINSASIPSFIAWFQYLSMYYYGYSVMLILEWRGVFDIPCNPTGRCFENGHDVINFYGVKYHQYGLDVTMLVVLLFGFHLLAFGIILFKTKRR</sequence>
<name>A0A8S2F5U9_9BILA</name>
<reference evidence="8" key="1">
    <citation type="submission" date="2021-02" db="EMBL/GenBank/DDBJ databases">
        <authorList>
            <person name="Nowell W R."/>
        </authorList>
    </citation>
    <scope>NUCLEOTIDE SEQUENCE</scope>
</reference>
<feature type="domain" description="ABC-2 type transporter transmembrane" evidence="7">
    <location>
        <begin position="101"/>
        <end position="307"/>
    </location>
</feature>
<dbReference type="Proteomes" id="UP000677228">
    <property type="component" value="Unassembled WGS sequence"/>
</dbReference>
<dbReference type="PANTHER" id="PTHR48041">
    <property type="entry name" value="ABC TRANSPORTER G FAMILY MEMBER 28"/>
    <property type="match status" value="1"/>
</dbReference>
<keyword evidence="5 6" id="KW-0472">Membrane</keyword>
<evidence type="ECO:0000256" key="3">
    <source>
        <dbReference type="ARBA" id="ARBA00022692"/>
    </source>
</evidence>
<evidence type="ECO:0000256" key="4">
    <source>
        <dbReference type="ARBA" id="ARBA00022989"/>
    </source>
</evidence>
<feature type="transmembrane region" description="Helical" evidence="6">
    <location>
        <begin position="154"/>
        <end position="177"/>
    </location>
</feature>
<dbReference type="Proteomes" id="UP000682733">
    <property type="component" value="Unassembled WGS sequence"/>
</dbReference>
<dbReference type="Pfam" id="PF01061">
    <property type="entry name" value="ABC2_membrane"/>
    <property type="match status" value="1"/>
</dbReference>
<dbReference type="GO" id="GO:0140359">
    <property type="term" value="F:ABC-type transporter activity"/>
    <property type="evidence" value="ECO:0007669"/>
    <property type="project" value="InterPro"/>
</dbReference>
<feature type="transmembrane region" description="Helical" evidence="6">
    <location>
        <begin position="124"/>
        <end position="142"/>
    </location>
</feature>
<proteinExistence type="predicted"/>
<evidence type="ECO:0000259" key="7">
    <source>
        <dbReference type="Pfam" id="PF01061"/>
    </source>
</evidence>
<dbReference type="InterPro" id="IPR050352">
    <property type="entry name" value="ABCG_transporters"/>
</dbReference>
<feature type="transmembrane region" description="Helical" evidence="6">
    <location>
        <begin position="197"/>
        <end position="222"/>
    </location>
</feature>
<feature type="transmembrane region" description="Helical" evidence="6">
    <location>
        <begin position="228"/>
        <end position="252"/>
    </location>
</feature>
<evidence type="ECO:0000256" key="5">
    <source>
        <dbReference type="ARBA" id="ARBA00023136"/>
    </source>
</evidence>
<organism evidence="8 10">
    <name type="scientific">Didymodactylos carnosus</name>
    <dbReference type="NCBI Taxonomy" id="1234261"/>
    <lineage>
        <taxon>Eukaryota</taxon>
        <taxon>Metazoa</taxon>
        <taxon>Spiralia</taxon>
        <taxon>Gnathifera</taxon>
        <taxon>Rotifera</taxon>
        <taxon>Eurotatoria</taxon>
        <taxon>Bdelloidea</taxon>
        <taxon>Philodinida</taxon>
        <taxon>Philodinidae</taxon>
        <taxon>Didymodactylos</taxon>
    </lineage>
</organism>
<feature type="transmembrane region" description="Helical" evidence="6">
    <location>
        <begin position="344"/>
        <end position="364"/>
    </location>
</feature>
<protein>
    <recommendedName>
        <fullName evidence="7">ABC-2 type transporter transmembrane domain-containing protein</fullName>
    </recommendedName>
</protein>
<dbReference type="InterPro" id="IPR013525">
    <property type="entry name" value="ABC2_TM"/>
</dbReference>
<dbReference type="GO" id="GO:0005886">
    <property type="term" value="C:plasma membrane"/>
    <property type="evidence" value="ECO:0007669"/>
    <property type="project" value="TreeGrafter"/>
</dbReference>